<organism evidence="2 3">
    <name type="scientific">Volvox africanus</name>
    <dbReference type="NCBI Taxonomy" id="51714"/>
    <lineage>
        <taxon>Eukaryota</taxon>
        <taxon>Viridiplantae</taxon>
        <taxon>Chlorophyta</taxon>
        <taxon>core chlorophytes</taxon>
        <taxon>Chlorophyceae</taxon>
        <taxon>CS clade</taxon>
        <taxon>Chlamydomonadales</taxon>
        <taxon>Volvocaceae</taxon>
        <taxon>Volvox</taxon>
    </lineage>
</organism>
<keyword evidence="3" id="KW-1185">Reference proteome</keyword>
<name>A0A8J4BI32_9CHLO</name>
<dbReference type="Proteomes" id="UP000747399">
    <property type="component" value="Unassembled WGS sequence"/>
</dbReference>
<gene>
    <name evidence="2" type="ORF">Vafri_15552</name>
</gene>
<accession>A0A8J4BI32</accession>
<dbReference type="InterPro" id="IPR040521">
    <property type="entry name" value="KDZ"/>
</dbReference>
<comment type="caution">
    <text evidence="2">The sequence shown here is derived from an EMBL/GenBank/DDBJ whole genome shotgun (WGS) entry which is preliminary data.</text>
</comment>
<feature type="region of interest" description="Disordered" evidence="1">
    <location>
        <begin position="37"/>
        <end position="61"/>
    </location>
</feature>
<sequence length="320" mass="34417">MKLMTAASTTDSSQTRCLLTYGAAGLTAAGRDVGDATVGAGSHAGPSTAPPRAGLQDGGEGTKMDTGVVVGSYTGAGTCRDEVGDVMQSADTFRLSVSMDAVTKLSHYTSCDQASSHLQPHITKFFGPVDKKVESLHAAGCLNLRHTLNGHNGLEASSKTAEEVLACRSSLHCVRSDASALGSIVDIHGVCGAVCMHTVPLRGLFCDLRTSEQFSYYLHMLEYLIRQRHDLQDVYIDFGCRIRSTWERFVAQHPDLPDEAASLRILVNWMHGAGHDLACQLQNSGRYTDEAGWRVGEEIEQLWSMGKPLGPLVRYIGTSA</sequence>
<proteinExistence type="predicted"/>
<reference evidence="2" key="1">
    <citation type="journal article" date="2021" name="Proc. Natl. Acad. Sci. U.S.A.">
        <title>Three genomes in the algal genus Volvox reveal the fate of a haploid sex-determining region after a transition to homothallism.</title>
        <authorList>
            <person name="Yamamoto K."/>
            <person name="Hamaji T."/>
            <person name="Kawai-Toyooka H."/>
            <person name="Matsuzaki R."/>
            <person name="Takahashi F."/>
            <person name="Nishimura Y."/>
            <person name="Kawachi M."/>
            <person name="Noguchi H."/>
            <person name="Minakuchi Y."/>
            <person name="Umen J.G."/>
            <person name="Toyoda A."/>
            <person name="Nozaki H."/>
        </authorList>
    </citation>
    <scope>NUCLEOTIDE SEQUENCE</scope>
    <source>
        <strain evidence="2">NIES-3780</strain>
    </source>
</reference>
<dbReference type="Pfam" id="PF18758">
    <property type="entry name" value="KDZ"/>
    <property type="match status" value="1"/>
</dbReference>
<evidence type="ECO:0000256" key="1">
    <source>
        <dbReference type="SAM" id="MobiDB-lite"/>
    </source>
</evidence>
<dbReference type="EMBL" id="BNCO01000043">
    <property type="protein sequence ID" value="GIL61146.1"/>
    <property type="molecule type" value="Genomic_DNA"/>
</dbReference>
<evidence type="ECO:0000313" key="2">
    <source>
        <dbReference type="EMBL" id="GIL61146.1"/>
    </source>
</evidence>
<evidence type="ECO:0000313" key="3">
    <source>
        <dbReference type="Proteomes" id="UP000747399"/>
    </source>
</evidence>
<dbReference type="AlphaFoldDB" id="A0A8J4BI32"/>
<protein>
    <submittedName>
        <fullName evidence="2">Uncharacterized protein</fullName>
    </submittedName>
</protein>